<dbReference type="Proteomes" id="UP001152795">
    <property type="component" value="Unassembled WGS sequence"/>
</dbReference>
<organism evidence="1 2">
    <name type="scientific">Paramuricea clavata</name>
    <name type="common">Red gorgonian</name>
    <name type="synonym">Violescent sea-whip</name>
    <dbReference type="NCBI Taxonomy" id="317549"/>
    <lineage>
        <taxon>Eukaryota</taxon>
        <taxon>Metazoa</taxon>
        <taxon>Cnidaria</taxon>
        <taxon>Anthozoa</taxon>
        <taxon>Octocorallia</taxon>
        <taxon>Malacalcyonacea</taxon>
        <taxon>Plexauridae</taxon>
        <taxon>Paramuricea</taxon>
    </lineage>
</organism>
<evidence type="ECO:0000313" key="1">
    <source>
        <dbReference type="EMBL" id="CAB4006738.1"/>
    </source>
</evidence>
<proteinExistence type="predicted"/>
<dbReference type="AlphaFoldDB" id="A0A6S7IZC1"/>
<evidence type="ECO:0000313" key="2">
    <source>
        <dbReference type="Proteomes" id="UP001152795"/>
    </source>
</evidence>
<gene>
    <name evidence="1" type="ORF">PACLA_8A066394</name>
</gene>
<accession>A0A6S7IZC1</accession>
<protein>
    <submittedName>
        <fullName evidence="1">Uncharacterized protein</fullName>
    </submittedName>
</protein>
<keyword evidence="2" id="KW-1185">Reference proteome</keyword>
<comment type="caution">
    <text evidence="1">The sequence shown here is derived from an EMBL/GenBank/DDBJ whole genome shotgun (WGS) entry which is preliminary data.</text>
</comment>
<dbReference type="EMBL" id="CACRXK020005589">
    <property type="protein sequence ID" value="CAB4006738.1"/>
    <property type="molecule type" value="Genomic_DNA"/>
</dbReference>
<name>A0A6S7IZC1_PARCT</name>
<sequence length="301" mass="34252">MLIHLALSSNIKNSAVRVLICYPNLRIDVKEDFTELTKSLLKAIALKKWKTASNIIFKHENIVAHIPDALRRKINEEFRYLSSDCLQKGISPKEITAFNNESFVEELSIKCPMWHSAVNGACGMSLNPGEEKRKRSFNVIAVATSVLSRFRNPTLSALAYRISMILLHGGLSYLEIKRLNHLGIRMSPDSIVELQRKIGTSSDAKVHIWKKSIEDILTQQSFLTEIIQKQFISKDDKHATDAAELNETVLKSYSNYTTTTYKLCVQLIDDFRVMRGDAYNTLASVNDALQHLPNERVPRFR</sequence>
<reference evidence="1" key="1">
    <citation type="submission" date="2020-04" db="EMBL/GenBank/DDBJ databases">
        <authorList>
            <person name="Alioto T."/>
            <person name="Alioto T."/>
            <person name="Gomez Garrido J."/>
        </authorList>
    </citation>
    <scope>NUCLEOTIDE SEQUENCE</scope>
    <source>
        <strain evidence="1">A484AB</strain>
    </source>
</reference>
<dbReference type="OrthoDB" id="5968369at2759"/>